<gene>
    <name evidence="2" type="ORF">MAM1_1259c11541</name>
</gene>
<sequence>MTIFARADCRVSSKNCVFHVNQNGTVKTSIVWADGKQSVYVNTYNSGLALVMKMLKENDYVEVEGVCSLFANKAGTRNTAYPGISIAATSIKYQDVVEYTSDTDMYPARVLLLYQHIFNEFPDKRVVEASCSKDMIKKKIDEYGALCKPPQLSSSIKLDQLAAKKRVEEAEKAKVGTMSDTFQKKLKEGQPPP</sequence>
<evidence type="ECO:0000256" key="1">
    <source>
        <dbReference type="SAM" id="MobiDB-lite"/>
    </source>
</evidence>
<keyword evidence="3" id="KW-1185">Reference proteome</keyword>
<evidence type="ECO:0000313" key="3">
    <source>
        <dbReference type="Proteomes" id="UP000053815"/>
    </source>
</evidence>
<accession>A0A0C9LZE1</accession>
<evidence type="ECO:0000313" key="2">
    <source>
        <dbReference type="EMBL" id="GAN11915.1"/>
    </source>
</evidence>
<protein>
    <submittedName>
        <fullName evidence="2">Uncharacterized protein</fullName>
    </submittedName>
</protein>
<proteinExistence type="predicted"/>
<organism evidence="2">
    <name type="scientific">Mucor ambiguus</name>
    <dbReference type="NCBI Taxonomy" id="91626"/>
    <lineage>
        <taxon>Eukaryota</taxon>
        <taxon>Fungi</taxon>
        <taxon>Fungi incertae sedis</taxon>
        <taxon>Mucoromycota</taxon>
        <taxon>Mucoromycotina</taxon>
        <taxon>Mucoromycetes</taxon>
        <taxon>Mucorales</taxon>
        <taxon>Mucorineae</taxon>
        <taxon>Mucoraceae</taxon>
        <taxon>Mucor</taxon>
    </lineage>
</organism>
<dbReference type="EMBL" id="DF837548">
    <property type="protein sequence ID" value="GAN11915.1"/>
    <property type="molecule type" value="Genomic_DNA"/>
</dbReference>
<dbReference type="Proteomes" id="UP000053815">
    <property type="component" value="Unassembled WGS sequence"/>
</dbReference>
<dbReference type="AlphaFoldDB" id="A0A0C9LZE1"/>
<feature type="region of interest" description="Disordered" evidence="1">
    <location>
        <begin position="174"/>
        <end position="193"/>
    </location>
</feature>
<name>A0A0C9LZE1_9FUNG</name>
<feature type="compositionally biased region" description="Basic and acidic residues" evidence="1">
    <location>
        <begin position="182"/>
        <end position="193"/>
    </location>
</feature>
<reference evidence="2" key="1">
    <citation type="submission" date="2014-09" db="EMBL/GenBank/DDBJ databases">
        <title>Draft genome sequence of an oleaginous Mucoromycotina fungus Mucor ambiguus NBRC6742.</title>
        <authorList>
            <person name="Takeda I."/>
            <person name="Yamane N."/>
            <person name="Morita T."/>
            <person name="Tamano K."/>
            <person name="Machida M."/>
            <person name="Baker S."/>
            <person name="Koike H."/>
        </authorList>
    </citation>
    <scope>NUCLEOTIDE SEQUENCE</scope>
    <source>
        <strain evidence="2">NBRC 6742</strain>
    </source>
</reference>